<keyword evidence="1" id="KW-1133">Transmembrane helix</keyword>
<proteinExistence type="predicted"/>
<evidence type="ECO:0000313" key="2">
    <source>
        <dbReference type="EMBL" id="GMI88595.1"/>
    </source>
</evidence>
<accession>A0A9W7M7Q5</accession>
<sequence>MHRSSSSLSNYRPISDEFFINLPPATMASSQLLKAAAASDDQLPEYGDPITGTDKKEMAYQYQNAKGERVIHLIPVVLFLCAFTLWLFSLPAPSKI</sequence>
<dbReference type="EMBL" id="BSYR01000022">
    <property type="protein sequence ID" value="GMI88595.1"/>
    <property type="molecule type" value="Genomic_DNA"/>
</dbReference>
<gene>
    <name evidence="2" type="ORF">HRI_002528800</name>
</gene>
<dbReference type="PANTHER" id="PTHR34189">
    <property type="entry name" value="TRANSMEMBRANE PROTEIN"/>
    <property type="match status" value="1"/>
</dbReference>
<feature type="transmembrane region" description="Helical" evidence="1">
    <location>
        <begin position="70"/>
        <end position="88"/>
    </location>
</feature>
<name>A0A9W7M7Q5_HIBTR</name>
<keyword evidence="1" id="KW-0812">Transmembrane</keyword>
<dbReference type="OrthoDB" id="759788at2759"/>
<reference evidence="2" key="1">
    <citation type="submission" date="2023-05" db="EMBL/GenBank/DDBJ databases">
        <title>Genome and transcriptome analyses reveal genes involved in the formation of fine ridges on petal epidermal cells in Hibiscus trionum.</title>
        <authorList>
            <person name="Koshimizu S."/>
            <person name="Masuda S."/>
            <person name="Ishii T."/>
            <person name="Shirasu K."/>
            <person name="Hoshino A."/>
            <person name="Arita M."/>
        </authorList>
    </citation>
    <scope>NUCLEOTIDE SEQUENCE</scope>
    <source>
        <strain evidence="2">Hamamatsu line</strain>
    </source>
</reference>
<dbReference type="AlphaFoldDB" id="A0A9W7M7Q5"/>
<evidence type="ECO:0000256" key="1">
    <source>
        <dbReference type="SAM" id="Phobius"/>
    </source>
</evidence>
<keyword evidence="1" id="KW-0472">Membrane</keyword>
<dbReference type="Proteomes" id="UP001165190">
    <property type="component" value="Unassembled WGS sequence"/>
</dbReference>
<organism evidence="2 3">
    <name type="scientific">Hibiscus trionum</name>
    <name type="common">Flower of an hour</name>
    <dbReference type="NCBI Taxonomy" id="183268"/>
    <lineage>
        <taxon>Eukaryota</taxon>
        <taxon>Viridiplantae</taxon>
        <taxon>Streptophyta</taxon>
        <taxon>Embryophyta</taxon>
        <taxon>Tracheophyta</taxon>
        <taxon>Spermatophyta</taxon>
        <taxon>Magnoliopsida</taxon>
        <taxon>eudicotyledons</taxon>
        <taxon>Gunneridae</taxon>
        <taxon>Pentapetalae</taxon>
        <taxon>rosids</taxon>
        <taxon>malvids</taxon>
        <taxon>Malvales</taxon>
        <taxon>Malvaceae</taxon>
        <taxon>Malvoideae</taxon>
        <taxon>Hibiscus</taxon>
    </lineage>
</organism>
<keyword evidence="3" id="KW-1185">Reference proteome</keyword>
<comment type="caution">
    <text evidence="2">The sequence shown here is derived from an EMBL/GenBank/DDBJ whole genome shotgun (WGS) entry which is preliminary data.</text>
</comment>
<evidence type="ECO:0000313" key="3">
    <source>
        <dbReference type="Proteomes" id="UP001165190"/>
    </source>
</evidence>
<protein>
    <submittedName>
        <fullName evidence="2">Uncharacterized protein</fullName>
    </submittedName>
</protein>
<dbReference type="PANTHER" id="PTHR34189:SF10">
    <property type="entry name" value="TRANSMEMBRANE PROTEIN"/>
    <property type="match status" value="1"/>
</dbReference>